<keyword evidence="2" id="KW-0472">Membrane</keyword>
<evidence type="ECO:0008006" key="5">
    <source>
        <dbReference type="Google" id="ProtNLM"/>
    </source>
</evidence>
<dbReference type="Pfam" id="PF23958">
    <property type="entry name" value="DUF7287"/>
    <property type="match status" value="1"/>
</dbReference>
<evidence type="ECO:0000313" key="4">
    <source>
        <dbReference type="Proteomes" id="UP001597085"/>
    </source>
</evidence>
<proteinExistence type="predicted"/>
<feature type="region of interest" description="Disordered" evidence="1">
    <location>
        <begin position="1"/>
        <end position="48"/>
    </location>
</feature>
<sequence>MTRATPVDPSSSVADVSSLEADVSPPAADASPSGAPLDNGRHADRDGDDRAQTTIDFAIGVGLFLLVVAFVVAFVPTVFAPFESAEGPQTADRIGTSLAADRLGDPADPYVLNRTCTTEFFAQLDGDGPAPSGCQFNTSAETTREMFTLDGTRNANVSIWTLGAGGDVQTIDGTRLTAGPSLPETRSVTSARRIVSIDGETYRLLVRVW</sequence>
<dbReference type="Proteomes" id="UP001597085">
    <property type="component" value="Unassembled WGS sequence"/>
</dbReference>
<reference evidence="3 4" key="1">
    <citation type="journal article" date="2019" name="Int. J. Syst. Evol. Microbiol.">
        <title>The Global Catalogue of Microorganisms (GCM) 10K type strain sequencing project: providing services to taxonomists for standard genome sequencing and annotation.</title>
        <authorList>
            <consortium name="The Broad Institute Genomics Platform"/>
            <consortium name="The Broad Institute Genome Sequencing Center for Infectious Disease"/>
            <person name="Wu L."/>
            <person name="Ma J."/>
        </authorList>
    </citation>
    <scope>NUCLEOTIDE SEQUENCE [LARGE SCALE GENOMIC DNA]</scope>
    <source>
        <strain evidence="3 4">CGMCC 1.12121</strain>
    </source>
</reference>
<organism evidence="3 4">
    <name type="scientific">Halobellus rarus</name>
    <dbReference type="NCBI Taxonomy" id="1126237"/>
    <lineage>
        <taxon>Archaea</taxon>
        <taxon>Methanobacteriati</taxon>
        <taxon>Methanobacteriota</taxon>
        <taxon>Stenosarchaea group</taxon>
        <taxon>Halobacteria</taxon>
        <taxon>Halobacteriales</taxon>
        <taxon>Haloferacaceae</taxon>
        <taxon>Halobellus</taxon>
    </lineage>
</organism>
<comment type="caution">
    <text evidence="3">The sequence shown here is derived from an EMBL/GenBank/DDBJ whole genome shotgun (WGS) entry which is preliminary data.</text>
</comment>
<keyword evidence="2" id="KW-0812">Transmembrane</keyword>
<keyword evidence="2" id="KW-1133">Transmembrane helix</keyword>
<dbReference type="RefSeq" id="WP_256421350.1">
    <property type="nucleotide sequence ID" value="NZ_JANHDI010000007.1"/>
</dbReference>
<keyword evidence="4" id="KW-1185">Reference proteome</keyword>
<feature type="transmembrane region" description="Helical" evidence="2">
    <location>
        <begin position="57"/>
        <end position="79"/>
    </location>
</feature>
<accession>A0ABD6CIC3</accession>
<name>A0ABD6CIC3_9EURY</name>
<gene>
    <name evidence="3" type="ORF">ACFSBX_02560</name>
</gene>
<dbReference type="InterPro" id="IPR056613">
    <property type="entry name" value="DUF7287"/>
</dbReference>
<feature type="compositionally biased region" description="Basic and acidic residues" evidence="1">
    <location>
        <begin position="39"/>
        <end position="48"/>
    </location>
</feature>
<evidence type="ECO:0000313" key="3">
    <source>
        <dbReference type="EMBL" id="MFD1597841.1"/>
    </source>
</evidence>
<evidence type="ECO:0000256" key="2">
    <source>
        <dbReference type="SAM" id="Phobius"/>
    </source>
</evidence>
<feature type="compositionally biased region" description="Low complexity" evidence="1">
    <location>
        <begin position="1"/>
        <end position="38"/>
    </location>
</feature>
<protein>
    <recommendedName>
        <fullName evidence="5">Flagellin N-terminal-like domain-containing protein</fullName>
    </recommendedName>
</protein>
<dbReference type="EMBL" id="JBHUDK010000002">
    <property type="protein sequence ID" value="MFD1597841.1"/>
    <property type="molecule type" value="Genomic_DNA"/>
</dbReference>
<evidence type="ECO:0000256" key="1">
    <source>
        <dbReference type="SAM" id="MobiDB-lite"/>
    </source>
</evidence>
<dbReference type="AlphaFoldDB" id="A0ABD6CIC3"/>